<dbReference type="InterPro" id="IPR018666">
    <property type="entry name" value="DUF2125"/>
</dbReference>
<dbReference type="AlphaFoldDB" id="A0A1X7BYC1"/>
<evidence type="ECO:0000313" key="1">
    <source>
        <dbReference type="EMBL" id="SMC14525.1"/>
    </source>
</evidence>
<sequence length="334" mass="36362">MRFLLTLILLAAIGWSGYWLVGSEGSKRGFESWFDARRTEGWAADYGDLSVQGFPNRFDASFTDLSLADPNTGLAWQAPFFQILALSYQPNHVIAVWPKQQMIATPLGKYRLRSQDMRASLVLEPDPQLALTRTTLTADKLVVTPSDTPDPSSIEALALAVERIEDTEATYRLGLSADGLKPSTPWVQRIDPGGTLPDTFEALSADLTVTFDKPWNRSAIEIARPQPRQIHLKLAQARWGQLDLQLAGELTVGDGGQPRGQITVKAKNWREILQLAVSSGAIPASLGDTLEDALGLVASLSGSAKTLDIPLDFRNGRMLLGPVPIGPAPVLVIR</sequence>
<organism evidence="1 2">
    <name type="scientific">Roseovarius aestuarii</name>
    <dbReference type="NCBI Taxonomy" id="475083"/>
    <lineage>
        <taxon>Bacteria</taxon>
        <taxon>Pseudomonadati</taxon>
        <taxon>Pseudomonadota</taxon>
        <taxon>Alphaproteobacteria</taxon>
        <taxon>Rhodobacterales</taxon>
        <taxon>Roseobacteraceae</taxon>
        <taxon>Roseovarius</taxon>
    </lineage>
</organism>
<dbReference type="Proteomes" id="UP000193224">
    <property type="component" value="Unassembled WGS sequence"/>
</dbReference>
<gene>
    <name evidence="1" type="ORF">ROA7745_04393</name>
</gene>
<accession>A0A1X7BYC1</accession>
<name>A0A1X7BYC1_9RHOB</name>
<evidence type="ECO:0008006" key="3">
    <source>
        <dbReference type="Google" id="ProtNLM"/>
    </source>
</evidence>
<dbReference type="EMBL" id="FWXB01000029">
    <property type="protein sequence ID" value="SMC14525.1"/>
    <property type="molecule type" value="Genomic_DNA"/>
</dbReference>
<reference evidence="1 2" key="1">
    <citation type="submission" date="2017-03" db="EMBL/GenBank/DDBJ databases">
        <authorList>
            <person name="Afonso C.L."/>
            <person name="Miller P.J."/>
            <person name="Scott M.A."/>
            <person name="Spackman E."/>
            <person name="Goraichik I."/>
            <person name="Dimitrov K.M."/>
            <person name="Suarez D.L."/>
            <person name="Swayne D.E."/>
        </authorList>
    </citation>
    <scope>NUCLEOTIDE SEQUENCE [LARGE SCALE GENOMIC DNA]</scope>
    <source>
        <strain evidence="1 2">CECT 7745</strain>
    </source>
</reference>
<protein>
    <recommendedName>
        <fullName evidence="3">DUF2125 domain-containing protein</fullName>
    </recommendedName>
</protein>
<proteinExistence type="predicted"/>
<dbReference type="OrthoDB" id="7625707at2"/>
<dbReference type="RefSeq" id="WP_085802418.1">
    <property type="nucleotide sequence ID" value="NZ_FWXB01000029.1"/>
</dbReference>
<keyword evidence="2" id="KW-1185">Reference proteome</keyword>
<evidence type="ECO:0000313" key="2">
    <source>
        <dbReference type="Proteomes" id="UP000193224"/>
    </source>
</evidence>
<dbReference type="Pfam" id="PF09898">
    <property type="entry name" value="DUF2125"/>
    <property type="match status" value="1"/>
</dbReference>